<comment type="subcellular location">
    <subcellularLocation>
        <location evidence="1">Nucleus</location>
    </subcellularLocation>
</comment>
<feature type="binding site" evidence="11">
    <location>
        <position position="71"/>
    </location>
    <ligand>
        <name>Zn(2+)</name>
        <dbReference type="ChEBI" id="CHEBI:29105"/>
    </ligand>
</feature>
<dbReference type="GeneID" id="101449257"/>
<dbReference type="FunFam" id="3.30.160.60:FF:001119">
    <property type="entry name" value="zinc finger protein 408"/>
    <property type="match status" value="1"/>
</dbReference>
<dbReference type="SMART" id="SM00355">
    <property type="entry name" value="ZnF_C2H2"/>
    <property type="match status" value="5"/>
</dbReference>
<dbReference type="GO" id="GO:0003677">
    <property type="term" value="F:DNA binding"/>
    <property type="evidence" value="ECO:0007669"/>
    <property type="project" value="UniProtKB-KW"/>
</dbReference>
<keyword evidence="6" id="KW-0805">Transcription regulation</keyword>
<dbReference type="PANTHER" id="PTHR24379">
    <property type="entry name" value="KRAB AND ZINC FINGER DOMAIN-CONTAINING"/>
    <property type="match status" value="1"/>
</dbReference>
<gene>
    <name evidence="14" type="primary">ZN554</name>
</gene>
<dbReference type="SUPFAM" id="SSF57716">
    <property type="entry name" value="Glucocorticoid receptor-like (DNA-binding domain)"/>
    <property type="match status" value="1"/>
</dbReference>
<dbReference type="PROSITE" id="PS51915">
    <property type="entry name" value="ZAD"/>
    <property type="match status" value="1"/>
</dbReference>
<evidence type="ECO:0000256" key="2">
    <source>
        <dbReference type="ARBA" id="ARBA00022723"/>
    </source>
</evidence>
<dbReference type="PROSITE" id="PS00028">
    <property type="entry name" value="ZINC_FINGER_C2H2_1"/>
    <property type="match status" value="5"/>
</dbReference>
<organism evidence="14">
    <name type="scientific">Ceratitis capitata</name>
    <name type="common">Mediterranean fruit fly</name>
    <name type="synonym">Tephritis capitata</name>
    <dbReference type="NCBI Taxonomy" id="7213"/>
    <lineage>
        <taxon>Eukaryota</taxon>
        <taxon>Metazoa</taxon>
        <taxon>Ecdysozoa</taxon>
        <taxon>Arthropoda</taxon>
        <taxon>Hexapoda</taxon>
        <taxon>Insecta</taxon>
        <taxon>Pterygota</taxon>
        <taxon>Neoptera</taxon>
        <taxon>Endopterygota</taxon>
        <taxon>Diptera</taxon>
        <taxon>Brachycera</taxon>
        <taxon>Muscomorpha</taxon>
        <taxon>Tephritoidea</taxon>
        <taxon>Tephritidae</taxon>
        <taxon>Ceratitis</taxon>
        <taxon>Ceratitis</taxon>
    </lineage>
</organism>
<feature type="domain" description="C2H2-type" evidence="12">
    <location>
        <begin position="334"/>
        <end position="361"/>
    </location>
</feature>
<evidence type="ECO:0000259" key="12">
    <source>
        <dbReference type="PROSITE" id="PS50157"/>
    </source>
</evidence>
<evidence type="ECO:0000259" key="13">
    <source>
        <dbReference type="PROSITE" id="PS51915"/>
    </source>
</evidence>
<name>W8B5I9_CERCA</name>
<keyword evidence="5 11" id="KW-0862">Zinc</keyword>
<dbReference type="FunFam" id="3.30.160.60:FF:000100">
    <property type="entry name" value="Zinc finger 45-like"/>
    <property type="match status" value="1"/>
</dbReference>
<dbReference type="FunFam" id="3.30.160.60:FF:000145">
    <property type="entry name" value="Zinc finger protein 574"/>
    <property type="match status" value="1"/>
</dbReference>
<feature type="binding site" evidence="11">
    <location>
        <position position="11"/>
    </location>
    <ligand>
        <name>Zn(2+)</name>
        <dbReference type="ChEBI" id="CHEBI:29105"/>
    </ligand>
</feature>
<evidence type="ECO:0000256" key="10">
    <source>
        <dbReference type="PROSITE-ProRule" id="PRU00042"/>
    </source>
</evidence>
<feature type="domain" description="ZAD" evidence="13">
    <location>
        <begin position="9"/>
        <end position="95"/>
    </location>
</feature>
<keyword evidence="3" id="KW-0677">Repeat</keyword>
<dbReference type="OrthoDB" id="6077919at2759"/>
<reference evidence="14" key="1">
    <citation type="submission" date="2013-07" db="EMBL/GenBank/DDBJ databases">
        <authorList>
            <person name="Geib S."/>
        </authorList>
    </citation>
    <scope>NUCLEOTIDE SEQUENCE</scope>
</reference>
<keyword evidence="2 11" id="KW-0479">Metal-binding</keyword>
<evidence type="ECO:0000256" key="11">
    <source>
        <dbReference type="PROSITE-ProRule" id="PRU01263"/>
    </source>
</evidence>
<feature type="domain" description="C2H2-type" evidence="12">
    <location>
        <begin position="390"/>
        <end position="417"/>
    </location>
</feature>
<proteinExistence type="evidence at transcript level"/>
<feature type="domain" description="C2H2-type" evidence="12">
    <location>
        <begin position="446"/>
        <end position="473"/>
    </location>
</feature>
<dbReference type="InterPro" id="IPR036236">
    <property type="entry name" value="Znf_C2H2_sf"/>
</dbReference>
<reference evidence="14" key="2">
    <citation type="journal article" date="2014" name="BMC Genomics">
        <title>A genomic perspective to assessing quality of mass-reared SIT flies used in Mediterranean fruit fly (Ceratitis capitata) eradication in California.</title>
        <authorList>
            <person name="Calla B."/>
            <person name="Hall B."/>
            <person name="Hou S."/>
            <person name="Geib S.M."/>
        </authorList>
    </citation>
    <scope>NUCLEOTIDE SEQUENCE</scope>
</reference>
<dbReference type="Pfam" id="PF07776">
    <property type="entry name" value="zf-AD"/>
    <property type="match status" value="1"/>
</dbReference>
<dbReference type="AlphaFoldDB" id="W8B5I9"/>
<dbReference type="Gene3D" id="3.40.1800.20">
    <property type="match status" value="1"/>
</dbReference>
<dbReference type="SMART" id="SM00868">
    <property type="entry name" value="zf-AD"/>
    <property type="match status" value="1"/>
</dbReference>
<accession>W8B5I9</accession>
<feature type="domain" description="C2H2-type" evidence="12">
    <location>
        <begin position="362"/>
        <end position="389"/>
    </location>
</feature>
<protein>
    <submittedName>
        <fullName evidence="14">Zinc finger protein 554</fullName>
    </submittedName>
</protein>
<dbReference type="Gene3D" id="3.30.160.60">
    <property type="entry name" value="Classic Zinc Finger"/>
    <property type="match status" value="4"/>
</dbReference>
<dbReference type="SUPFAM" id="SSF57667">
    <property type="entry name" value="beta-beta-alpha zinc fingers"/>
    <property type="match status" value="3"/>
</dbReference>
<feature type="binding site" evidence="11">
    <location>
        <position position="14"/>
    </location>
    <ligand>
        <name>Zn(2+)</name>
        <dbReference type="ChEBI" id="CHEBI:29105"/>
    </ligand>
</feature>
<evidence type="ECO:0000256" key="1">
    <source>
        <dbReference type="ARBA" id="ARBA00004123"/>
    </source>
</evidence>
<dbReference type="GO" id="GO:0008270">
    <property type="term" value="F:zinc ion binding"/>
    <property type="evidence" value="ECO:0007669"/>
    <property type="project" value="UniProtKB-UniRule"/>
</dbReference>
<dbReference type="GO" id="GO:0005634">
    <property type="term" value="C:nucleus"/>
    <property type="evidence" value="ECO:0007669"/>
    <property type="project" value="UniProtKB-SubCell"/>
</dbReference>
<evidence type="ECO:0000256" key="8">
    <source>
        <dbReference type="ARBA" id="ARBA00023163"/>
    </source>
</evidence>
<keyword evidence="9" id="KW-0539">Nucleus</keyword>
<evidence type="ECO:0000256" key="4">
    <source>
        <dbReference type="ARBA" id="ARBA00022771"/>
    </source>
</evidence>
<keyword evidence="8" id="KW-0804">Transcription</keyword>
<evidence type="ECO:0000313" key="14">
    <source>
        <dbReference type="EMBL" id="JAB96405.1"/>
    </source>
</evidence>
<evidence type="ECO:0000256" key="7">
    <source>
        <dbReference type="ARBA" id="ARBA00023125"/>
    </source>
</evidence>
<keyword evidence="7" id="KW-0238">DNA-binding</keyword>
<dbReference type="InterPro" id="IPR013087">
    <property type="entry name" value="Znf_C2H2_type"/>
</dbReference>
<feature type="domain" description="C2H2-type" evidence="12">
    <location>
        <begin position="418"/>
        <end position="445"/>
    </location>
</feature>
<evidence type="ECO:0000256" key="6">
    <source>
        <dbReference type="ARBA" id="ARBA00023015"/>
    </source>
</evidence>
<evidence type="ECO:0000256" key="3">
    <source>
        <dbReference type="ARBA" id="ARBA00022737"/>
    </source>
</evidence>
<evidence type="ECO:0000256" key="9">
    <source>
        <dbReference type="ARBA" id="ARBA00023242"/>
    </source>
</evidence>
<feature type="binding site" evidence="11">
    <location>
        <position position="68"/>
    </location>
    <ligand>
        <name>Zn(2+)</name>
        <dbReference type="ChEBI" id="CHEBI:29105"/>
    </ligand>
</feature>
<dbReference type="KEGG" id="ccat:101449257"/>
<sequence>MSTVIDLNLVCIICLQDDGGKFISVFAKNESKMHRAGSDTKVTIAEKIAECSELNLSDINIKISNKICNRCLNDLSIAWSFRKNCETANSLFKSIQQEEEDVMSVANSEIECGNIKKHCGLQMKLGDSDNEAQSNITQGGDDLTDDINQSDTEKCQEEMESFSGYSIVEYIDDDDQKESEENTEYFNCFKEESPEKINETEGKDVETKVEMYDSRFETEIKQEILEKAIDEDNLENVSYGQEELFLTFKKDINATSANPKRIRGRVRHGLNENSNLVLRNKDKTSIETENNFGQISQATKKKVVIKKVPSTSENKINCAKKISHRSKSFNPSPKICEICGNIYKYQHALSAHMRRHNNDRQFGCELCEKAFVSNVELRRHMRVHTGQKPYPCSYCERRFSDFGSRSKHERTHTGERPYRCTTCNKSFAYPHVLTVHIRTHTGEKKFQCSRCGRGFTKKAYLSAHLDNHSRCESISLISRLNDESSNISLSNPETERMMPKEVIAVKTVSLEECIFSTELANEENDIGHCTMELEETIDEEHLDEDQEYILGARS</sequence>
<evidence type="ECO:0000256" key="5">
    <source>
        <dbReference type="ARBA" id="ARBA00022833"/>
    </source>
</evidence>
<dbReference type="Pfam" id="PF00096">
    <property type="entry name" value="zf-C2H2"/>
    <property type="match status" value="4"/>
</dbReference>
<dbReference type="PROSITE" id="PS50157">
    <property type="entry name" value="ZINC_FINGER_C2H2_2"/>
    <property type="match status" value="5"/>
</dbReference>
<dbReference type="FunFam" id="3.30.160.60:FF:000325">
    <property type="entry name" value="ZFP90 zinc finger protein"/>
    <property type="match status" value="1"/>
</dbReference>
<dbReference type="InterPro" id="IPR012934">
    <property type="entry name" value="Znf_AD"/>
</dbReference>
<keyword evidence="4 10" id="KW-0863">Zinc-finger</keyword>
<dbReference type="EMBL" id="GAMC01010150">
    <property type="protein sequence ID" value="JAB96405.1"/>
    <property type="molecule type" value="mRNA"/>
</dbReference>
<dbReference type="PANTHER" id="PTHR24379:SF121">
    <property type="entry name" value="C2H2-TYPE DOMAIN-CONTAINING PROTEIN"/>
    <property type="match status" value="1"/>
</dbReference>